<keyword evidence="4" id="KW-1185">Reference proteome</keyword>
<feature type="domain" description="Butirosin biosynthesis protein H N-terminal" evidence="1">
    <location>
        <begin position="15"/>
        <end position="148"/>
    </location>
</feature>
<protein>
    <submittedName>
        <fullName evidence="3">Peptidase</fullName>
    </submittedName>
</protein>
<feature type="domain" description="DUF4872" evidence="2">
    <location>
        <begin position="160"/>
        <end position="331"/>
    </location>
</feature>
<evidence type="ECO:0000259" key="2">
    <source>
        <dbReference type="Pfam" id="PF16169"/>
    </source>
</evidence>
<organism evidence="3 4">
    <name type="scientific">Parazoarcus communis</name>
    <dbReference type="NCBI Taxonomy" id="41977"/>
    <lineage>
        <taxon>Bacteria</taxon>
        <taxon>Pseudomonadati</taxon>
        <taxon>Pseudomonadota</taxon>
        <taxon>Betaproteobacteria</taxon>
        <taxon>Rhodocyclales</taxon>
        <taxon>Zoogloeaceae</taxon>
        <taxon>Parazoarcus</taxon>
    </lineage>
</organism>
<sequence length="336" mass="37337">MQDTPNTFSHQHASHCESGVMSAIVRHYGLPLSEPMALGLSSAVSFAYLPFIKLGGLPLVAYRMPPRAIIRGLQKPLGIRMRTETFRSTERGEARLNSLLDEGKVVGLQTSVFWLPYFPDDMRFHFNAHNVLAYGRDSASGEYLLSDPVFEEPVRCAPADLARARFARGVLAPKGLLYYPETRPSEPDWRKAIPAAIRKTVRIMLRAPIPLIGIRGMERVARAVERLPATGDLQKSKLFVGHLVRMQEEIGTGGGGFRYMYASFLEEAASLAARPALAELAGELVEIGDGWREFALATARMIRDRDPFDPARLAALLRQQAAREKTFFGSLDRAIQ</sequence>
<evidence type="ECO:0000313" key="3">
    <source>
        <dbReference type="EMBL" id="AWI76531.1"/>
    </source>
</evidence>
<dbReference type="InterPro" id="IPR026935">
    <property type="entry name" value="BtrH_N"/>
</dbReference>
<dbReference type="EMBL" id="CP022187">
    <property type="protein sequence ID" value="AWI76531.1"/>
    <property type="molecule type" value="Genomic_DNA"/>
</dbReference>
<reference evidence="3 4" key="1">
    <citation type="submission" date="2017-06" db="EMBL/GenBank/DDBJ databases">
        <title>Azoarcus.</title>
        <authorList>
            <person name="Woo J.-H."/>
            <person name="Kim H.-S."/>
        </authorList>
    </citation>
    <scope>NUCLEOTIDE SEQUENCE [LARGE SCALE GENOMIC DNA]</scope>
    <source>
        <strain evidence="3 4">TSPY31</strain>
    </source>
</reference>
<dbReference type="Pfam" id="PF16169">
    <property type="entry name" value="DUF4872"/>
    <property type="match status" value="1"/>
</dbReference>
<dbReference type="Proteomes" id="UP000244930">
    <property type="component" value="Chromosome"/>
</dbReference>
<dbReference type="RefSeq" id="WP_108950230.1">
    <property type="nucleotide sequence ID" value="NZ_CP022187.1"/>
</dbReference>
<accession>A0A2U8GSH9</accession>
<dbReference type="InterPro" id="IPR032369">
    <property type="entry name" value="DUF4872"/>
</dbReference>
<dbReference type="Pfam" id="PF14399">
    <property type="entry name" value="BtrH_N"/>
    <property type="match status" value="1"/>
</dbReference>
<proteinExistence type="predicted"/>
<name>A0A2U8GSH9_9RHOO</name>
<gene>
    <name evidence="3" type="ORF">CEW83_16000</name>
</gene>
<evidence type="ECO:0000313" key="4">
    <source>
        <dbReference type="Proteomes" id="UP000244930"/>
    </source>
</evidence>
<evidence type="ECO:0000259" key="1">
    <source>
        <dbReference type="Pfam" id="PF14399"/>
    </source>
</evidence>
<dbReference type="AlphaFoldDB" id="A0A2U8GSH9"/>
<dbReference type="KEGG" id="acom:CEW83_16000"/>